<dbReference type="SMART" id="SM00028">
    <property type="entry name" value="TPR"/>
    <property type="match status" value="3"/>
</dbReference>
<proteinExistence type="predicted"/>
<dbReference type="OrthoDB" id="412869at2759"/>
<dbReference type="PROSITE" id="PS50005">
    <property type="entry name" value="TPR"/>
    <property type="match status" value="1"/>
</dbReference>
<keyword evidence="6" id="KW-1185">Reference proteome</keyword>
<reference evidence="5" key="1">
    <citation type="submission" date="2018-08" db="EMBL/GenBank/DDBJ databases">
        <authorList>
            <person name="Rossello M."/>
        </authorList>
    </citation>
    <scope>NUCLEOTIDE SEQUENCE [LARGE SCALE GENOMIC DNA]</scope>
    <source>
        <strain evidence="5">cv. Chinese Spring</strain>
    </source>
</reference>
<evidence type="ECO:0000256" key="3">
    <source>
        <dbReference type="PROSITE-ProRule" id="PRU00339"/>
    </source>
</evidence>
<evidence type="ECO:0000313" key="6">
    <source>
        <dbReference type="Proteomes" id="UP000019116"/>
    </source>
</evidence>
<dbReference type="Gramene" id="TraesLAC4B03G02185140.1">
    <property type="protein sequence ID" value="TraesLAC4B03G02185140.1"/>
    <property type="gene ID" value="TraesLAC4B03G02185140"/>
</dbReference>
<dbReference type="KEGG" id="taes:123094253"/>
<dbReference type="OMA" id="IETEPCT"/>
<dbReference type="AlphaFoldDB" id="A0A3B6IM40"/>
<evidence type="ECO:0000259" key="4">
    <source>
        <dbReference type="Pfam" id="PF25575"/>
    </source>
</evidence>
<dbReference type="InterPro" id="IPR058209">
    <property type="entry name" value="TPR_BSK1_C"/>
</dbReference>
<feature type="domain" description="Serine/threonine-protein kinase BSK1-like TPR repeats" evidence="4">
    <location>
        <begin position="11"/>
        <end position="82"/>
    </location>
</feature>
<keyword evidence="2 3" id="KW-0802">TPR repeat</keyword>
<keyword evidence="1" id="KW-0677">Repeat</keyword>
<dbReference type="InterPro" id="IPR019734">
    <property type="entry name" value="TPR_rpt"/>
</dbReference>
<dbReference type="PANTHER" id="PTHR22904:SF534">
    <property type="match status" value="1"/>
</dbReference>
<name>A0A3B6IM40_WHEAT</name>
<dbReference type="Gramene" id="TraesCS4B02G024700.1">
    <property type="protein sequence ID" value="TraesCS4B02G024700.1"/>
    <property type="gene ID" value="TraesCS4B02G024700"/>
</dbReference>
<dbReference type="Gene3D" id="1.25.40.10">
    <property type="entry name" value="Tetratricopeptide repeat domain"/>
    <property type="match status" value="1"/>
</dbReference>
<sequence length="194" mass="22149">MDEQDDKSTKAELKLCGDIAVKRKNYRGASAFYSEAIELDASDATLYANRSLCYLQMTEADKALRDANTCIKLRPEWLKGYYRKGAALMSLKEYKEARDAFEAGLKLDPANTEMEKVFQEAVEAMKKDDLPEKQKMLQAVQLEKNRHARGAAATPAELLQQRTWAIVLSQPPLASLWEFTEFPVLYTIFRKRTL</sequence>
<dbReference type="GeneID" id="123094253"/>
<dbReference type="Gramene" id="TraesCS4B03G0051900.1">
    <property type="protein sequence ID" value="TraesCS4B03G0051900.1.CDS"/>
    <property type="gene ID" value="TraesCS4B03G0051900"/>
</dbReference>
<dbReference type="Proteomes" id="UP000019116">
    <property type="component" value="Chromosome 4B"/>
</dbReference>
<dbReference type="EnsemblPlants" id="TraesCS4B02G024700.1">
    <property type="protein sequence ID" value="TraesCS4B02G024700.1"/>
    <property type="gene ID" value="TraesCS4B02G024700"/>
</dbReference>
<gene>
    <name evidence="5" type="primary">LOC123094253</name>
</gene>
<dbReference type="STRING" id="4565.A0A3B6IM40"/>
<dbReference type="Gramene" id="TraesLAC4B03G02185140.2">
    <property type="protein sequence ID" value="TraesLAC4B03G02185140.2"/>
    <property type="gene ID" value="TraesLAC4B03G02185140"/>
</dbReference>
<organism evidence="5">
    <name type="scientific">Triticum aestivum</name>
    <name type="common">Wheat</name>
    <dbReference type="NCBI Taxonomy" id="4565"/>
    <lineage>
        <taxon>Eukaryota</taxon>
        <taxon>Viridiplantae</taxon>
        <taxon>Streptophyta</taxon>
        <taxon>Embryophyta</taxon>
        <taxon>Tracheophyta</taxon>
        <taxon>Spermatophyta</taxon>
        <taxon>Magnoliopsida</taxon>
        <taxon>Liliopsida</taxon>
        <taxon>Poales</taxon>
        <taxon>Poaceae</taxon>
        <taxon>BOP clade</taxon>
        <taxon>Pooideae</taxon>
        <taxon>Triticodae</taxon>
        <taxon>Triticeae</taxon>
        <taxon>Triticinae</taxon>
        <taxon>Triticum</taxon>
    </lineage>
</organism>
<dbReference type="Pfam" id="PF25575">
    <property type="entry name" value="TPR_BSK1_C"/>
    <property type="match status" value="1"/>
</dbReference>
<evidence type="ECO:0000256" key="2">
    <source>
        <dbReference type="ARBA" id="ARBA00022803"/>
    </source>
</evidence>
<dbReference type="RefSeq" id="XP_044372241.1">
    <property type="nucleotide sequence ID" value="XM_044516306.1"/>
</dbReference>
<evidence type="ECO:0000313" key="5">
    <source>
        <dbReference type="EnsemblPlants" id="TraesCS4B02G024700.1"/>
    </source>
</evidence>
<dbReference type="RefSeq" id="XP_044372240.1">
    <property type="nucleotide sequence ID" value="XM_044516305.1"/>
</dbReference>
<dbReference type="SMR" id="A0A3B6IM40"/>
<dbReference type="InterPro" id="IPR011990">
    <property type="entry name" value="TPR-like_helical_dom_sf"/>
</dbReference>
<feature type="repeat" description="TPR" evidence="3">
    <location>
        <begin position="78"/>
        <end position="111"/>
    </location>
</feature>
<accession>A0A3B6IM40</accession>
<reference evidence="5" key="2">
    <citation type="submission" date="2018-10" db="UniProtKB">
        <authorList>
            <consortium name="EnsemblPlants"/>
        </authorList>
    </citation>
    <scope>IDENTIFICATION</scope>
</reference>
<dbReference type="SUPFAM" id="SSF48452">
    <property type="entry name" value="TPR-like"/>
    <property type="match status" value="1"/>
</dbReference>
<dbReference type="PANTHER" id="PTHR22904">
    <property type="entry name" value="TPR REPEAT CONTAINING PROTEIN"/>
    <property type="match status" value="1"/>
</dbReference>
<evidence type="ECO:0000256" key="1">
    <source>
        <dbReference type="ARBA" id="ARBA00022737"/>
    </source>
</evidence>
<dbReference type="Gramene" id="TraesMAC4B03G02231100.1">
    <property type="protein sequence ID" value="TraesMAC4B03G02231100.1"/>
    <property type="gene ID" value="TraesMAC4B03G02231100"/>
</dbReference>
<protein>
    <recommendedName>
        <fullName evidence="4">Serine/threonine-protein kinase BSK1-like TPR repeats domain-containing protein</fullName>
    </recommendedName>
</protein>